<proteinExistence type="predicted"/>
<dbReference type="RefSeq" id="WP_095415494.1">
    <property type="nucleotide sequence ID" value="NZ_CP018477.1"/>
</dbReference>
<keyword evidence="1" id="KW-0472">Membrane</keyword>
<evidence type="ECO:0000313" key="3">
    <source>
        <dbReference type="Proteomes" id="UP000215086"/>
    </source>
</evidence>
<accession>A0A286RHI0</accession>
<feature type="transmembrane region" description="Helical" evidence="1">
    <location>
        <begin position="242"/>
        <end position="261"/>
    </location>
</feature>
<dbReference type="AlphaFoldDB" id="A0A286RHI0"/>
<dbReference type="KEGG" id="ttf:THTE_2832"/>
<gene>
    <name evidence="2" type="ORF">THTE_2832</name>
</gene>
<name>A0A286RHI0_9BACT</name>
<reference evidence="2 3" key="1">
    <citation type="journal article" name="Front. Microbiol.">
        <title>Sugar Metabolism of the First Thermophilic Planctomycete Thermogutta terrifontis: Comparative Genomic and Transcriptomic Approaches.</title>
        <authorList>
            <person name="Elcheninov A.G."/>
            <person name="Menzel P."/>
            <person name="Gudbergsdottir S.R."/>
            <person name="Slesarev A.I."/>
            <person name="Kadnikov V.V."/>
            <person name="Krogh A."/>
            <person name="Bonch-Osmolovskaya E.A."/>
            <person name="Peng X."/>
            <person name="Kublanov I.V."/>
        </authorList>
    </citation>
    <scope>NUCLEOTIDE SEQUENCE [LARGE SCALE GENOMIC DNA]</scope>
    <source>
        <strain evidence="2 3">R1</strain>
    </source>
</reference>
<evidence type="ECO:0000256" key="1">
    <source>
        <dbReference type="SAM" id="Phobius"/>
    </source>
</evidence>
<dbReference type="EMBL" id="CP018477">
    <property type="protein sequence ID" value="ASV75434.1"/>
    <property type="molecule type" value="Genomic_DNA"/>
</dbReference>
<keyword evidence="3" id="KW-1185">Reference proteome</keyword>
<feature type="transmembrane region" description="Helical" evidence="1">
    <location>
        <begin position="7"/>
        <end position="24"/>
    </location>
</feature>
<protein>
    <recommendedName>
        <fullName evidence="4">PEP-CTERM protein-sorting domain-containing protein</fullName>
    </recommendedName>
</protein>
<dbReference type="Proteomes" id="UP000215086">
    <property type="component" value="Chromosome"/>
</dbReference>
<keyword evidence="1" id="KW-1133">Transmembrane helix</keyword>
<evidence type="ECO:0008006" key="4">
    <source>
        <dbReference type="Google" id="ProtNLM"/>
    </source>
</evidence>
<evidence type="ECO:0000313" key="2">
    <source>
        <dbReference type="EMBL" id="ASV75434.1"/>
    </source>
</evidence>
<keyword evidence="1" id="KW-0812">Transmembrane</keyword>
<dbReference type="NCBIfam" id="NF038141">
    <property type="entry name" value="choice_anch_N"/>
    <property type="match status" value="1"/>
</dbReference>
<sequence length="267" mass="28527">MLRNHGFYLSIFVGVVLVLGGWAGKARVFAEPTLQIYLEGGLYDTVTESWYLAPPGSSAGAPFRLWIIGNTSQGPIEEVRLSMAYSAVYRANGVDLAVTITPTTTGGLFGFTDPSTPPPPTFLQYGAEGTRPALGDGSPLPAHGIYGEGVVWQEWLLGDFTLSDSPIGDFINSVPPPGPKTGQINVYEVTITFSDGSSAHGVNVHFDAYNHVEAKNHVRYRFAPFSHDADGDVTVVPEPGSLVALASFLGGSLVFGTGTFFRRRKKG</sequence>
<dbReference type="OrthoDB" id="9554417at2"/>
<organism evidence="2 3">
    <name type="scientific">Thermogutta terrifontis</name>
    <dbReference type="NCBI Taxonomy" id="1331910"/>
    <lineage>
        <taxon>Bacteria</taxon>
        <taxon>Pseudomonadati</taxon>
        <taxon>Planctomycetota</taxon>
        <taxon>Planctomycetia</taxon>
        <taxon>Pirellulales</taxon>
        <taxon>Thermoguttaceae</taxon>
        <taxon>Thermogutta</taxon>
    </lineage>
</organism>